<reference evidence="2" key="1">
    <citation type="journal article" date="2023" name="Mol. Phylogenet. Evol.">
        <title>Genome-scale phylogeny and comparative genomics of the fungal order Sordariales.</title>
        <authorList>
            <person name="Hensen N."/>
            <person name="Bonometti L."/>
            <person name="Westerberg I."/>
            <person name="Brannstrom I.O."/>
            <person name="Guillou S."/>
            <person name="Cros-Aarteil S."/>
            <person name="Calhoun S."/>
            <person name="Haridas S."/>
            <person name="Kuo A."/>
            <person name="Mondo S."/>
            <person name="Pangilinan J."/>
            <person name="Riley R."/>
            <person name="LaButti K."/>
            <person name="Andreopoulos B."/>
            <person name="Lipzen A."/>
            <person name="Chen C."/>
            <person name="Yan M."/>
            <person name="Daum C."/>
            <person name="Ng V."/>
            <person name="Clum A."/>
            <person name="Steindorff A."/>
            <person name="Ohm R.A."/>
            <person name="Martin F."/>
            <person name="Silar P."/>
            <person name="Natvig D.O."/>
            <person name="Lalanne C."/>
            <person name="Gautier V."/>
            <person name="Ament-Velasquez S.L."/>
            <person name="Kruys A."/>
            <person name="Hutchinson M.I."/>
            <person name="Powell A.J."/>
            <person name="Barry K."/>
            <person name="Miller A.N."/>
            <person name="Grigoriev I.V."/>
            <person name="Debuchy R."/>
            <person name="Gladieux P."/>
            <person name="Hiltunen Thoren M."/>
            <person name="Johannesson H."/>
        </authorList>
    </citation>
    <scope>NUCLEOTIDE SEQUENCE</scope>
    <source>
        <strain evidence="2">CBS 103.79</strain>
    </source>
</reference>
<evidence type="ECO:0000256" key="1">
    <source>
        <dbReference type="SAM" id="MobiDB-lite"/>
    </source>
</evidence>
<keyword evidence="3" id="KW-1185">Reference proteome</keyword>
<proteinExistence type="predicted"/>
<comment type="caution">
    <text evidence="2">The sequence shown here is derived from an EMBL/GenBank/DDBJ whole genome shotgun (WGS) entry which is preliminary data.</text>
</comment>
<sequence>MEILVSPRPSAYGDFKDKGFKPSVKPPTEPGKSNDDQNANRTAIRKVIAESLRLIRINAFIDALDDYSAWTIKEEGALTEIVTGGGYWGLEIVSRVQWSDNDVWLSEVDKVFTTIDKICDIRLTRGCSMHVHARPLEGWDMQKVRRLMRAIAVFDHAITAVMPADRKDNPWARSNFHDSIAMTGAPKPDNSGFKKTGTEAHPANVTLKAYFNRVETKTWKPLFQYFDSIKTPGSIGGKMGRDRVSTSKDAKRWTALAVYLVAACLKEDFKPWEPRKVHATLRQFHEFLQRGRKMVGWEHMFSPTEAFPENTSPATPYMAWELQEVKRNLDKAENEQSALEMKMSNSRPNTPTGGGAGERRLSPAPKAVPGSEDGSPRPKVVPGSSDGSPTARAAVTSQQSSATKWPGTPTSNNRPNTPTGSNRPNTPTGTNPPGIPTNAPIRSGRRPDGNSGTGSGNIA</sequence>
<dbReference type="Proteomes" id="UP001303889">
    <property type="component" value="Unassembled WGS sequence"/>
</dbReference>
<feature type="region of interest" description="Disordered" evidence="1">
    <location>
        <begin position="1"/>
        <end position="39"/>
    </location>
</feature>
<name>A0AAN6MDQ5_9PEZI</name>
<protein>
    <submittedName>
        <fullName evidence="2">Uncharacterized protein</fullName>
    </submittedName>
</protein>
<feature type="compositionally biased region" description="Low complexity" evidence="1">
    <location>
        <begin position="406"/>
        <end position="438"/>
    </location>
</feature>
<dbReference type="PANTHER" id="PTHR36847">
    <property type="entry name" value="AMIDOLIGASE ENZYME"/>
    <property type="match status" value="1"/>
</dbReference>
<evidence type="ECO:0000313" key="3">
    <source>
        <dbReference type="Proteomes" id="UP001303889"/>
    </source>
</evidence>
<evidence type="ECO:0000313" key="2">
    <source>
        <dbReference type="EMBL" id="KAK3898274.1"/>
    </source>
</evidence>
<gene>
    <name evidence="2" type="ORF">C8A05DRAFT_38138</name>
</gene>
<organism evidence="2 3">
    <name type="scientific">Staphylotrichum tortipilum</name>
    <dbReference type="NCBI Taxonomy" id="2831512"/>
    <lineage>
        <taxon>Eukaryota</taxon>
        <taxon>Fungi</taxon>
        <taxon>Dikarya</taxon>
        <taxon>Ascomycota</taxon>
        <taxon>Pezizomycotina</taxon>
        <taxon>Sordariomycetes</taxon>
        <taxon>Sordariomycetidae</taxon>
        <taxon>Sordariales</taxon>
        <taxon>Chaetomiaceae</taxon>
        <taxon>Staphylotrichum</taxon>
    </lineage>
</organism>
<reference evidence="2" key="2">
    <citation type="submission" date="2023-05" db="EMBL/GenBank/DDBJ databases">
        <authorList>
            <consortium name="Lawrence Berkeley National Laboratory"/>
            <person name="Steindorff A."/>
            <person name="Hensen N."/>
            <person name="Bonometti L."/>
            <person name="Westerberg I."/>
            <person name="Brannstrom I.O."/>
            <person name="Guillou S."/>
            <person name="Cros-Aarteil S."/>
            <person name="Calhoun S."/>
            <person name="Haridas S."/>
            <person name="Kuo A."/>
            <person name="Mondo S."/>
            <person name="Pangilinan J."/>
            <person name="Riley R."/>
            <person name="Labutti K."/>
            <person name="Andreopoulos B."/>
            <person name="Lipzen A."/>
            <person name="Chen C."/>
            <person name="Yanf M."/>
            <person name="Daum C."/>
            <person name="Ng V."/>
            <person name="Clum A."/>
            <person name="Ohm R."/>
            <person name="Martin F."/>
            <person name="Silar P."/>
            <person name="Natvig D."/>
            <person name="Lalanne C."/>
            <person name="Gautier V."/>
            <person name="Ament-Velasquez S.L."/>
            <person name="Kruys A."/>
            <person name="Hutchinson M.I."/>
            <person name="Powell A.J."/>
            <person name="Barry K."/>
            <person name="Miller A.N."/>
            <person name="Grigoriev I.V."/>
            <person name="Debuchy R."/>
            <person name="Gladieux P."/>
            <person name="Thoren M.H."/>
            <person name="Johannesson H."/>
        </authorList>
    </citation>
    <scope>NUCLEOTIDE SEQUENCE</scope>
    <source>
        <strain evidence="2">CBS 103.79</strain>
    </source>
</reference>
<dbReference type="AlphaFoldDB" id="A0AAN6MDQ5"/>
<accession>A0AAN6MDQ5</accession>
<dbReference type="EMBL" id="MU855966">
    <property type="protein sequence ID" value="KAK3898274.1"/>
    <property type="molecule type" value="Genomic_DNA"/>
</dbReference>
<feature type="region of interest" description="Disordered" evidence="1">
    <location>
        <begin position="331"/>
        <end position="459"/>
    </location>
</feature>
<dbReference type="PANTHER" id="PTHR36847:SF1">
    <property type="entry name" value="AMIDOLIGASE ENZYME"/>
    <property type="match status" value="1"/>
</dbReference>